<evidence type="ECO:0000313" key="9">
    <source>
        <dbReference type="Proteomes" id="UP001057753"/>
    </source>
</evidence>
<keyword evidence="5" id="KW-0804">Transcription</keyword>
<keyword evidence="2" id="KW-0805">Transcription regulation</keyword>
<comment type="caution">
    <text evidence="8">The sequence shown here is derived from an EMBL/GenBank/DDBJ whole genome shotgun (WGS) entry which is preliminary data.</text>
</comment>
<reference evidence="8" key="1">
    <citation type="submission" date="2020-06" db="EMBL/GenBank/DDBJ databases">
        <title>Insight into the genomes of haloalkaliphilic bacilli from Kenyan soda lakes.</title>
        <authorList>
            <person name="Mwirichia R."/>
            <person name="Villamizar G.C."/>
            <person name="Poehlein A."/>
            <person name="Mugweru J."/>
            <person name="Kipnyargis A."/>
            <person name="Kiplimo D."/>
            <person name="Orwa P."/>
            <person name="Daniel R."/>
        </authorList>
    </citation>
    <scope>NUCLEOTIDE SEQUENCE</scope>
    <source>
        <strain evidence="8">B1096_S55</strain>
    </source>
</reference>
<dbReference type="PANTHER" id="PTHR43133">
    <property type="entry name" value="RNA POLYMERASE ECF-TYPE SIGMA FACTO"/>
    <property type="match status" value="1"/>
</dbReference>
<dbReference type="InterPro" id="IPR039425">
    <property type="entry name" value="RNA_pol_sigma-70-like"/>
</dbReference>
<dbReference type="InterPro" id="IPR013325">
    <property type="entry name" value="RNA_pol_sigma_r2"/>
</dbReference>
<dbReference type="GO" id="GO:0006352">
    <property type="term" value="P:DNA-templated transcription initiation"/>
    <property type="evidence" value="ECO:0007669"/>
    <property type="project" value="InterPro"/>
</dbReference>
<evidence type="ECO:0000256" key="5">
    <source>
        <dbReference type="ARBA" id="ARBA00023163"/>
    </source>
</evidence>
<dbReference type="Gene3D" id="1.10.10.10">
    <property type="entry name" value="Winged helix-like DNA-binding domain superfamily/Winged helix DNA-binding domain"/>
    <property type="match status" value="1"/>
</dbReference>
<dbReference type="InterPro" id="IPR013249">
    <property type="entry name" value="RNA_pol_sigma70_r4_t2"/>
</dbReference>
<comment type="similarity">
    <text evidence="1">Belongs to the sigma-70 factor family. ECF subfamily.</text>
</comment>
<evidence type="ECO:0000259" key="7">
    <source>
        <dbReference type="Pfam" id="PF08281"/>
    </source>
</evidence>
<evidence type="ECO:0000256" key="1">
    <source>
        <dbReference type="ARBA" id="ARBA00010641"/>
    </source>
</evidence>
<dbReference type="InterPro" id="IPR014284">
    <property type="entry name" value="RNA_pol_sigma-70_dom"/>
</dbReference>
<evidence type="ECO:0000313" key="8">
    <source>
        <dbReference type="EMBL" id="MCR6097629.1"/>
    </source>
</evidence>
<dbReference type="InterPro" id="IPR007627">
    <property type="entry name" value="RNA_pol_sigma70_r2"/>
</dbReference>
<dbReference type="SUPFAM" id="SSF88946">
    <property type="entry name" value="Sigma2 domain of RNA polymerase sigma factors"/>
    <property type="match status" value="1"/>
</dbReference>
<dbReference type="InterPro" id="IPR036388">
    <property type="entry name" value="WH-like_DNA-bd_sf"/>
</dbReference>
<keyword evidence="3" id="KW-0731">Sigma factor</keyword>
<dbReference type="AlphaFoldDB" id="A0A9Q4B3G3"/>
<dbReference type="SUPFAM" id="SSF88659">
    <property type="entry name" value="Sigma3 and sigma4 domains of RNA polymerase sigma factors"/>
    <property type="match status" value="1"/>
</dbReference>
<proteinExistence type="inferred from homology"/>
<keyword evidence="4" id="KW-0238">DNA-binding</keyword>
<evidence type="ECO:0000256" key="2">
    <source>
        <dbReference type="ARBA" id="ARBA00023015"/>
    </source>
</evidence>
<feature type="domain" description="RNA polymerase sigma-70 region 2" evidence="6">
    <location>
        <begin position="23"/>
        <end position="87"/>
    </location>
</feature>
<name>A0A9Q4B3G3_SALAG</name>
<dbReference type="Gene3D" id="1.10.1740.10">
    <property type="match status" value="1"/>
</dbReference>
<dbReference type="GO" id="GO:0016987">
    <property type="term" value="F:sigma factor activity"/>
    <property type="evidence" value="ECO:0007669"/>
    <property type="project" value="UniProtKB-KW"/>
</dbReference>
<evidence type="ECO:0000256" key="4">
    <source>
        <dbReference type="ARBA" id="ARBA00023125"/>
    </source>
</evidence>
<dbReference type="RefSeq" id="WP_257822029.1">
    <property type="nucleotide sequence ID" value="NZ_JABXYM010000001.1"/>
</dbReference>
<dbReference type="EMBL" id="JABXYM010000001">
    <property type="protein sequence ID" value="MCR6097629.1"/>
    <property type="molecule type" value="Genomic_DNA"/>
</dbReference>
<evidence type="ECO:0000259" key="6">
    <source>
        <dbReference type="Pfam" id="PF04542"/>
    </source>
</evidence>
<protein>
    <submittedName>
        <fullName evidence="8">RNA polymerase sigma factor</fullName>
    </submittedName>
</protein>
<dbReference type="Pfam" id="PF08281">
    <property type="entry name" value="Sigma70_r4_2"/>
    <property type="match status" value="1"/>
</dbReference>
<dbReference type="GO" id="GO:0003677">
    <property type="term" value="F:DNA binding"/>
    <property type="evidence" value="ECO:0007669"/>
    <property type="project" value="UniProtKB-KW"/>
</dbReference>
<evidence type="ECO:0000256" key="3">
    <source>
        <dbReference type="ARBA" id="ARBA00023082"/>
    </source>
</evidence>
<dbReference type="Pfam" id="PF04542">
    <property type="entry name" value="Sigma70_r2"/>
    <property type="match status" value="1"/>
</dbReference>
<gene>
    <name evidence="8" type="ORF">HXA33_13845</name>
</gene>
<dbReference type="CDD" id="cd06171">
    <property type="entry name" value="Sigma70_r4"/>
    <property type="match status" value="1"/>
</dbReference>
<keyword evidence="9" id="KW-1185">Reference proteome</keyword>
<organism evidence="8 9">
    <name type="scientific">Salipaludibacillus agaradhaerens</name>
    <name type="common">Bacillus agaradhaerens</name>
    <dbReference type="NCBI Taxonomy" id="76935"/>
    <lineage>
        <taxon>Bacteria</taxon>
        <taxon>Bacillati</taxon>
        <taxon>Bacillota</taxon>
        <taxon>Bacilli</taxon>
        <taxon>Bacillales</taxon>
        <taxon>Bacillaceae</taxon>
    </lineage>
</organism>
<dbReference type="Proteomes" id="UP001057753">
    <property type="component" value="Unassembled WGS sequence"/>
</dbReference>
<feature type="domain" description="RNA polymerase sigma factor 70 region 4 type 2" evidence="7">
    <location>
        <begin position="121"/>
        <end position="171"/>
    </location>
</feature>
<dbReference type="PANTHER" id="PTHR43133:SF8">
    <property type="entry name" value="RNA POLYMERASE SIGMA FACTOR HI_1459-RELATED"/>
    <property type="match status" value="1"/>
</dbReference>
<dbReference type="NCBIfam" id="TIGR02937">
    <property type="entry name" value="sigma70-ECF"/>
    <property type="match status" value="1"/>
</dbReference>
<sequence length="189" mass="22057">MVSDDQLLLSYKEGNAGAFEAFVHRYHGPLLGFLIRKLNDVSKAEDMTQETFIKLMRQVKSGDIPSQVKPWVYRVALNLCRDHWRSAGYRSEYCRDEMPDAVAQDTSVVEIYEKQETRKHIIAQLDHLSDVRKNIIILRFYQDLKLKEIADVMDLPVNTVKTHLYKGLKELKKSFEQKKGGSEHEQRFL</sequence>
<accession>A0A9Q4B3G3</accession>
<dbReference type="InterPro" id="IPR013324">
    <property type="entry name" value="RNA_pol_sigma_r3/r4-like"/>
</dbReference>